<dbReference type="OrthoDB" id="6385003at2"/>
<dbReference type="InterPro" id="IPR018750">
    <property type="entry name" value="DUF2306_membrane"/>
</dbReference>
<comment type="caution">
    <text evidence="2">The sequence shown here is derived from an EMBL/GenBank/DDBJ whole genome shotgun (WGS) entry which is preliminary data.</text>
</comment>
<gene>
    <name evidence="2" type="ORF">E0F88_13895</name>
</gene>
<evidence type="ECO:0000313" key="2">
    <source>
        <dbReference type="EMBL" id="TDE15591.1"/>
    </source>
</evidence>
<evidence type="ECO:0000256" key="1">
    <source>
        <dbReference type="SAM" id="Phobius"/>
    </source>
</evidence>
<feature type="transmembrane region" description="Helical" evidence="1">
    <location>
        <begin position="65"/>
        <end position="85"/>
    </location>
</feature>
<feature type="transmembrane region" description="Helical" evidence="1">
    <location>
        <begin position="97"/>
        <end position="113"/>
    </location>
</feature>
<reference evidence="2 3" key="1">
    <citation type="submission" date="2019-03" db="EMBL/GenBank/DDBJ databases">
        <title>Dyadobacter AR-3-6 sp. nov., isolated from arctic soil.</title>
        <authorList>
            <person name="Chaudhary D.K."/>
        </authorList>
    </citation>
    <scope>NUCLEOTIDE SEQUENCE [LARGE SCALE GENOMIC DNA]</scope>
    <source>
        <strain evidence="2 3">AR-3-6</strain>
    </source>
</reference>
<dbReference type="RefSeq" id="WP_131958854.1">
    <property type="nucleotide sequence ID" value="NZ_SMFL01000004.1"/>
</dbReference>
<feature type="transmembrane region" description="Helical" evidence="1">
    <location>
        <begin position="125"/>
        <end position="144"/>
    </location>
</feature>
<name>A0A4R5DTZ9_9BACT</name>
<keyword evidence="1" id="KW-0472">Membrane</keyword>
<proteinExistence type="predicted"/>
<sequence length="164" mass="18734">MFHSTTGLIHLSAAFIAMISGAFVLLNKKGGIFHKRVGYTYVISMYTLNITAFFIYYLFGKFGPFHALSVMSLICLSGGIIPAIFKKHVKNWLDWHYYFMNWSVVGLYAAFWAETLTRTLPVRQFWPLVFAAATVTAMIGSYLIRRNAKRLITERSLSNTDQNK</sequence>
<feature type="transmembrane region" description="Helical" evidence="1">
    <location>
        <begin position="6"/>
        <end position="26"/>
    </location>
</feature>
<accession>A0A4R5DTZ9</accession>
<dbReference type="Pfam" id="PF10067">
    <property type="entry name" value="DUF2306"/>
    <property type="match status" value="1"/>
</dbReference>
<feature type="transmembrane region" description="Helical" evidence="1">
    <location>
        <begin position="38"/>
        <end position="59"/>
    </location>
</feature>
<dbReference type="EMBL" id="SMFL01000004">
    <property type="protein sequence ID" value="TDE15591.1"/>
    <property type="molecule type" value="Genomic_DNA"/>
</dbReference>
<keyword evidence="1" id="KW-0812">Transmembrane</keyword>
<keyword evidence="3" id="KW-1185">Reference proteome</keyword>
<evidence type="ECO:0000313" key="3">
    <source>
        <dbReference type="Proteomes" id="UP000294850"/>
    </source>
</evidence>
<organism evidence="2 3">
    <name type="scientific">Dyadobacter psychrotolerans</name>
    <dbReference type="NCBI Taxonomy" id="2541721"/>
    <lineage>
        <taxon>Bacteria</taxon>
        <taxon>Pseudomonadati</taxon>
        <taxon>Bacteroidota</taxon>
        <taxon>Cytophagia</taxon>
        <taxon>Cytophagales</taxon>
        <taxon>Spirosomataceae</taxon>
        <taxon>Dyadobacter</taxon>
    </lineage>
</organism>
<dbReference type="AlphaFoldDB" id="A0A4R5DTZ9"/>
<protein>
    <submittedName>
        <fullName evidence="2">DUF2306 domain-containing protein</fullName>
    </submittedName>
</protein>
<keyword evidence="1" id="KW-1133">Transmembrane helix</keyword>
<dbReference type="Proteomes" id="UP000294850">
    <property type="component" value="Unassembled WGS sequence"/>
</dbReference>